<dbReference type="PANTHER" id="PTHR14791:SF42">
    <property type="entry name" value="F16L1.2 PROTEIN"/>
    <property type="match status" value="1"/>
</dbReference>
<proteinExistence type="predicted"/>
<name>G7KB77_MEDTR</name>
<gene>
    <name evidence="4" type="primary">11442297</name>
    <name evidence="2" type="ordered locus">MTR_5g063720</name>
    <name evidence="3" type="ORF">MtrunA17_Chr5g0425991</name>
</gene>
<dbReference type="EMBL" id="CM001221">
    <property type="protein sequence ID" value="AES98058.1"/>
    <property type="molecule type" value="Genomic_DNA"/>
</dbReference>
<organism evidence="2 5">
    <name type="scientific">Medicago truncatula</name>
    <name type="common">Barrel medic</name>
    <name type="synonym">Medicago tribuloides</name>
    <dbReference type="NCBI Taxonomy" id="3880"/>
    <lineage>
        <taxon>Eukaryota</taxon>
        <taxon>Viridiplantae</taxon>
        <taxon>Streptophyta</taxon>
        <taxon>Embryophyta</taxon>
        <taxon>Tracheophyta</taxon>
        <taxon>Spermatophyta</taxon>
        <taxon>Magnoliopsida</taxon>
        <taxon>eudicotyledons</taxon>
        <taxon>Gunneridae</taxon>
        <taxon>Pentapetalae</taxon>
        <taxon>rosids</taxon>
        <taxon>fabids</taxon>
        <taxon>Fabales</taxon>
        <taxon>Fabaceae</taxon>
        <taxon>Papilionoideae</taxon>
        <taxon>50 kb inversion clade</taxon>
        <taxon>NPAAA clade</taxon>
        <taxon>Hologalegina</taxon>
        <taxon>IRL clade</taxon>
        <taxon>Trifolieae</taxon>
        <taxon>Medicago</taxon>
    </lineage>
</organism>
<dbReference type="OrthoDB" id="1424894at2759"/>
<dbReference type="Proteomes" id="UP000002051">
    <property type="component" value="Chromosome 5"/>
</dbReference>
<keyword evidence="5" id="KW-1185">Reference proteome</keyword>
<dbReference type="InterPro" id="IPR051105">
    <property type="entry name" value="WWC/KIBRA_Hippo_Reg"/>
</dbReference>
<evidence type="ECO:0000313" key="5">
    <source>
        <dbReference type="Proteomes" id="UP000002051"/>
    </source>
</evidence>
<dbReference type="AlphaFoldDB" id="G7KB77"/>
<evidence type="ECO:0000256" key="1">
    <source>
        <dbReference type="SAM" id="MobiDB-lite"/>
    </source>
</evidence>
<dbReference type="EnsemblPlants" id="AES98058">
    <property type="protein sequence ID" value="AES98058"/>
    <property type="gene ID" value="MTR_5g063720"/>
</dbReference>
<dbReference type="KEGG" id="mtr:11442297"/>
<dbReference type="PaxDb" id="3880-AES98058"/>
<protein>
    <submittedName>
        <fullName evidence="2 4">Uncharacterized protein</fullName>
    </submittedName>
</protein>
<reference evidence="3" key="4">
    <citation type="journal article" date="2018" name="Nat. Plants">
        <title>Whole-genome landscape of Medicago truncatula symbiotic genes.</title>
        <authorList>
            <person name="Pecrix Y."/>
            <person name="Gamas P."/>
            <person name="Carrere S."/>
        </authorList>
    </citation>
    <scope>NUCLEOTIDE SEQUENCE</scope>
    <source>
        <tissue evidence="3">Leaves</tissue>
    </source>
</reference>
<dbReference type="EMBL" id="PSQE01000005">
    <property type="protein sequence ID" value="RHN56122.1"/>
    <property type="molecule type" value="Genomic_DNA"/>
</dbReference>
<sequence>MVSLHKALAMSPKKESSTDFDGPQKKRKWEESPLSDQEFFKDLTHDLGKRKSIFDIELHLKTPLPSDKWQQYLTVQSGQIQLCNTKMNMKTQESKREYPLPEKSSLGHLSLDLELNLTCETLKKKEESYYEKKNNLVNESISKNKKDSSSWLSSSSSNGDDYKEMIATVCMKCHMLVMLCKSSPSCPNCKFMHPPPDQNPSKFLKRTRFSFLT</sequence>
<feature type="region of interest" description="Disordered" evidence="1">
    <location>
        <begin position="1"/>
        <end position="33"/>
    </location>
</feature>
<dbReference type="HOGENOM" id="CLU_092587_1_0_1"/>
<dbReference type="eggNOG" id="ENOG502RZ0I">
    <property type="taxonomic scope" value="Eukaryota"/>
</dbReference>
<dbReference type="PANTHER" id="PTHR14791">
    <property type="entry name" value="BOMB/KIRA PROTEINS"/>
    <property type="match status" value="1"/>
</dbReference>
<dbReference type="Proteomes" id="UP000265566">
    <property type="component" value="Chromosome 5"/>
</dbReference>
<evidence type="ECO:0000313" key="4">
    <source>
        <dbReference type="EnsemblPlants" id="AES98058"/>
    </source>
</evidence>
<accession>G7KB77</accession>
<dbReference type="STRING" id="3880.G7KB77"/>
<feature type="compositionally biased region" description="Basic and acidic residues" evidence="1">
    <location>
        <begin position="12"/>
        <end position="31"/>
    </location>
</feature>
<dbReference type="OMA" id="KRDFTAY"/>
<reference evidence="4" key="3">
    <citation type="submission" date="2015-04" db="UniProtKB">
        <authorList>
            <consortium name="EnsemblPlants"/>
        </authorList>
    </citation>
    <scope>IDENTIFICATION</scope>
    <source>
        <strain evidence="4">cv. Jemalong A17</strain>
    </source>
</reference>
<evidence type="ECO:0000313" key="2">
    <source>
        <dbReference type="EMBL" id="AES98058.1"/>
    </source>
</evidence>
<evidence type="ECO:0000313" key="3">
    <source>
        <dbReference type="EMBL" id="RHN56122.1"/>
    </source>
</evidence>
<dbReference type="Gramene" id="rna31469">
    <property type="protein sequence ID" value="RHN56122.1"/>
    <property type="gene ID" value="gene31469"/>
</dbReference>
<reference evidence="2 5" key="2">
    <citation type="journal article" date="2014" name="BMC Genomics">
        <title>An improved genome release (version Mt4.0) for the model legume Medicago truncatula.</title>
        <authorList>
            <person name="Tang H."/>
            <person name="Krishnakumar V."/>
            <person name="Bidwell S."/>
            <person name="Rosen B."/>
            <person name="Chan A."/>
            <person name="Zhou S."/>
            <person name="Gentzbittel L."/>
            <person name="Childs K.L."/>
            <person name="Yandell M."/>
            <person name="Gundlach H."/>
            <person name="Mayer K.F."/>
            <person name="Schwartz D.C."/>
            <person name="Town C.D."/>
        </authorList>
    </citation>
    <scope>GENOME REANNOTATION</scope>
    <source>
        <strain evidence="4 5">cv. Jemalong A17</strain>
    </source>
</reference>
<reference evidence="2 5" key="1">
    <citation type="journal article" date="2011" name="Nature">
        <title>The Medicago genome provides insight into the evolution of rhizobial symbioses.</title>
        <authorList>
            <person name="Young N.D."/>
            <person name="Debelle F."/>
            <person name="Oldroyd G.E."/>
            <person name="Geurts R."/>
            <person name="Cannon S.B."/>
            <person name="Udvardi M.K."/>
            <person name="Benedito V.A."/>
            <person name="Mayer K.F."/>
            <person name="Gouzy J."/>
            <person name="Schoof H."/>
            <person name="Van de Peer Y."/>
            <person name="Proost S."/>
            <person name="Cook D.R."/>
            <person name="Meyers B.C."/>
            <person name="Spannagl M."/>
            <person name="Cheung F."/>
            <person name="De Mita S."/>
            <person name="Krishnakumar V."/>
            <person name="Gundlach H."/>
            <person name="Zhou S."/>
            <person name="Mudge J."/>
            <person name="Bharti A.K."/>
            <person name="Murray J.D."/>
            <person name="Naoumkina M.A."/>
            <person name="Rosen B."/>
            <person name="Silverstein K.A."/>
            <person name="Tang H."/>
            <person name="Rombauts S."/>
            <person name="Zhao P.X."/>
            <person name="Zhou P."/>
            <person name="Barbe V."/>
            <person name="Bardou P."/>
            <person name="Bechner M."/>
            <person name="Bellec A."/>
            <person name="Berger A."/>
            <person name="Berges H."/>
            <person name="Bidwell S."/>
            <person name="Bisseling T."/>
            <person name="Choisne N."/>
            <person name="Couloux A."/>
            <person name="Denny R."/>
            <person name="Deshpande S."/>
            <person name="Dai X."/>
            <person name="Doyle J.J."/>
            <person name="Dudez A.M."/>
            <person name="Farmer A.D."/>
            <person name="Fouteau S."/>
            <person name="Franken C."/>
            <person name="Gibelin C."/>
            <person name="Gish J."/>
            <person name="Goldstein S."/>
            <person name="Gonzalez A.J."/>
            <person name="Green P.J."/>
            <person name="Hallab A."/>
            <person name="Hartog M."/>
            <person name="Hua A."/>
            <person name="Humphray S.J."/>
            <person name="Jeong D.H."/>
            <person name="Jing Y."/>
            <person name="Jocker A."/>
            <person name="Kenton S.M."/>
            <person name="Kim D.J."/>
            <person name="Klee K."/>
            <person name="Lai H."/>
            <person name="Lang C."/>
            <person name="Lin S."/>
            <person name="Macmil S.L."/>
            <person name="Magdelenat G."/>
            <person name="Matthews L."/>
            <person name="McCorrison J."/>
            <person name="Monaghan E.L."/>
            <person name="Mun J.H."/>
            <person name="Najar F.Z."/>
            <person name="Nicholson C."/>
            <person name="Noirot C."/>
            <person name="O'Bleness M."/>
            <person name="Paule C.R."/>
            <person name="Poulain J."/>
            <person name="Prion F."/>
            <person name="Qin B."/>
            <person name="Qu C."/>
            <person name="Retzel E.F."/>
            <person name="Riddle C."/>
            <person name="Sallet E."/>
            <person name="Samain S."/>
            <person name="Samson N."/>
            <person name="Sanders I."/>
            <person name="Saurat O."/>
            <person name="Scarpelli C."/>
            <person name="Schiex T."/>
            <person name="Segurens B."/>
            <person name="Severin A.J."/>
            <person name="Sherrier D.J."/>
            <person name="Shi R."/>
            <person name="Sims S."/>
            <person name="Singer S.R."/>
            <person name="Sinharoy S."/>
            <person name="Sterck L."/>
            <person name="Viollet A."/>
            <person name="Wang B.B."/>
            <person name="Wang K."/>
            <person name="Wang M."/>
            <person name="Wang X."/>
            <person name="Warfsmann J."/>
            <person name="Weissenbach J."/>
            <person name="White D.D."/>
            <person name="White J.D."/>
            <person name="Wiley G.B."/>
            <person name="Wincker P."/>
            <person name="Xing Y."/>
            <person name="Yang L."/>
            <person name="Yao Z."/>
            <person name="Ying F."/>
            <person name="Zhai J."/>
            <person name="Zhou L."/>
            <person name="Zuber A."/>
            <person name="Denarie J."/>
            <person name="Dixon R.A."/>
            <person name="May G.D."/>
            <person name="Schwartz D.C."/>
            <person name="Rogers J."/>
            <person name="Quetier F."/>
            <person name="Town C.D."/>
            <person name="Roe B.A."/>
        </authorList>
    </citation>
    <scope>NUCLEOTIDE SEQUENCE [LARGE SCALE GENOMIC DNA]</scope>
    <source>
        <strain evidence="2">A17</strain>
        <strain evidence="4 5">cv. Jemalong A17</strain>
    </source>
</reference>